<dbReference type="EMBL" id="JAOUSF010000001">
    <property type="protein sequence ID" value="MCU9611968.1"/>
    <property type="molecule type" value="Genomic_DNA"/>
</dbReference>
<dbReference type="Pfam" id="PF16729">
    <property type="entry name" value="DUF5067"/>
    <property type="match status" value="1"/>
</dbReference>
<evidence type="ECO:0000256" key="2">
    <source>
        <dbReference type="SAM" id="MobiDB-lite"/>
    </source>
</evidence>
<evidence type="ECO:0000259" key="4">
    <source>
        <dbReference type="Pfam" id="PF16729"/>
    </source>
</evidence>
<keyword evidence="1 3" id="KW-0732">Signal</keyword>
<comment type="caution">
    <text evidence="5">The sequence shown here is derived from an EMBL/GenBank/DDBJ whole genome shotgun (WGS) entry which is preliminary data.</text>
</comment>
<dbReference type="InterPro" id="IPR031989">
    <property type="entry name" value="DUF5067"/>
</dbReference>
<dbReference type="Gene3D" id="2.60.40.1240">
    <property type="match status" value="1"/>
</dbReference>
<dbReference type="InterPro" id="IPR029050">
    <property type="entry name" value="Immunoprotect_excell_Ig-like"/>
</dbReference>
<dbReference type="Proteomes" id="UP001209318">
    <property type="component" value="Unassembled WGS sequence"/>
</dbReference>
<organism evidence="5 6">
    <name type="scientific">Perspicuibacillus lycopersici</name>
    <dbReference type="NCBI Taxonomy" id="1325689"/>
    <lineage>
        <taxon>Bacteria</taxon>
        <taxon>Bacillati</taxon>
        <taxon>Bacillota</taxon>
        <taxon>Bacilli</taxon>
        <taxon>Bacillales</taxon>
        <taxon>Bacillaceae</taxon>
        <taxon>Perspicuibacillus</taxon>
    </lineage>
</organism>
<dbReference type="PROSITE" id="PS51257">
    <property type="entry name" value="PROKAR_LIPOPROTEIN"/>
    <property type="match status" value="1"/>
</dbReference>
<evidence type="ECO:0000313" key="6">
    <source>
        <dbReference type="Proteomes" id="UP001209318"/>
    </source>
</evidence>
<feature type="domain" description="DUF5067" evidence="4">
    <location>
        <begin position="41"/>
        <end position="172"/>
    </location>
</feature>
<feature type="chain" id="PRO_5042221251" evidence="3">
    <location>
        <begin position="23"/>
        <end position="188"/>
    </location>
</feature>
<gene>
    <name evidence="5" type="ORF">OEV98_00160</name>
</gene>
<protein>
    <submittedName>
        <fullName evidence="5">DUF5067 domain-containing protein</fullName>
    </submittedName>
</protein>
<dbReference type="RefSeq" id="WP_263071106.1">
    <property type="nucleotide sequence ID" value="NZ_JAOUSF010000001.1"/>
</dbReference>
<evidence type="ECO:0000256" key="3">
    <source>
        <dbReference type="SAM" id="SignalP"/>
    </source>
</evidence>
<feature type="compositionally biased region" description="Polar residues" evidence="2">
    <location>
        <begin position="25"/>
        <end position="37"/>
    </location>
</feature>
<feature type="compositionally biased region" description="Basic and acidic residues" evidence="2">
    <location>
        <begin position="38"/>
        <end position="51"/>
    </location>
</feature>
<sequence>MKKLLFFITVVMLLVLVGCNNDKNGSTNTDSNANVESGSKEANDKEKESESEYYFKDNELVTEDAKIKITDTKVIQPGEKGNEYSDKPVFAIWYEITNLSEDEMDPSTEWIFTFEAIQDNNPNAVNELDMAGLPDERFLESQNESIKPNGTVENAVAYELDDLETPVTLVANDFITDEKLGEQTFEIK</sequence>
<name>A0AAE3LRP7_9BACI</name>
<keyword evidence="6" id="KW-1185">Reference proteome</keyword>
<accession>A0AAE3LRP7</accession>
<evidence type="ECO:0000256" key="1">
    <source>
        <dbReference type="ARBA" id="ARBA00022729"/>
    </source>
</evidence>
<proteinExistence type="predicted"/>
<reference evidence="5" key="1">
    <citation type="submission" date="2022-10" db="EMBL/GenBank/DDBJ databases">
        <title>Description of Fervidibacillus gen. nov. in the family Fervidibacillaceae fam. nov. with two species, Fervidibacillus albus sp. nov., and Fervidibacillus halotolerans sp. nov., isolated from tidal flat sediments.</title>
        <authorList>
            <person name="Kwon K.K."/>
            <person name="Yang S.-H."/>
        </authorList>
    </citation>
    <scope>NUCLEOTIDE SEQUENCE</scope>
    <source>
        <strain evidence="5">JCM 19140</strain>
    </source>
</reference>
<evidence type="ECO:0000313" key="5">
    <source>
        <dbReference type="EMBL" id="MCU9611968.1"/>
    </source>
</evidence>
<feature type="region of interest" description="Disordered" evidence="2">
    <location>
        <begin position="25"/>
        <end position="51"/>
    </location>
</feature>
<dbReference type="AlphaFoldDB" id="A0AAE3LRP7"/>
<feature type="signal peptide" evidence="3">
    <location>
        <begin position="1"/>
        <end position="22"/>
    </location>
</feature>